<keyword evidence="5 7" id="KW-1133">Transmembrane helix</keyword>
<feature type="transmembrane region" description="Helical" evidence="7">
    <location>
        <begin position="75"/>
        <end position="93"/>
    </location>
</feature>
<dbReference type="Gene3D" id="3.40.50.720">
    <property type="entry name" value="NAD(P)-binding Rossmann-like Domain"/>
    <property type="match status" value="1"/>
</dbReference>
<keyword evidence="4 7" id="KW-0812">Transmembrane</keyword>
<feature type="transmembrane region" description="Helical" evidence="7">
    <location>
        <begin position="99"/>
        <end position="120"/>
    </location>
</feature>
<accession>A0A7X5TVS7</accession>
<protein>
    <submittedName>
        <fullName evidence="9">Exopolysaccharide biosynthesis polyprenyl glycosylphosphotransferase</fullName>
    </submittedName>
</protein>
<dbReference type="PANTHER" id="PTHR30576">
    <property type="entry name" value="COLANIC BIOSYNTHESIS UDP-GLUCOSE LIPID CARRIER TRANSFERASE"/>
    <property type="match status" value="1"/>
</dbReference>
<evidence type="ECO:0000259" key="8">
    <source>
        <dbReference type="Pfam" id="PF02397"/>
    </source>
</evidence>
<dbReference type="Pfam" id="PF13727">
    <property type="entry name" value="CoA_binding_3"/>
    <property type="match status" value="1"/>
</dbReference>
<dbReference type="InterPro" id="IPR017475">
    <property type="entry name" value="EPS_sugar_tfrase"/>
</dbReference>
<dbReference type="InterPro" id="IPR003362">
    <property type="entry name" value="Bact_transf"/>
</dbReference>
<dbReference type="GO" id="GO:0016780">
    <property type="term" value="F:phosphotransferase activity, for other substituted phosphate groups"/>
    <property type="evidence" value="ECO:0007669"/>
    <property type="project" value="TreeGrafter"/>
</dbReference>
<name>A0A7X5TVS7_9MYCO</name>
<evidence type="ECO:0000256" key="4">
    <source>
        <dbReference type="ARBA" id="ARBA00022692"/>
    </source>
</evidence>
<dbReference type="EMBL" id="JAANOW010000001">
    <property type="protein sequence ID" value="NIH93648.1"/>
    <property type="molecule type" value="Genomic_DNA"/>
</dbReference>
<comment type="caution">
    <text evidence="9">The sequence shown here is derived from an EMBL/GenBank/DDBJ whole genome shotgun (WGS) entry which is preliminary data.</text>
</comment>
<feature type="domain" description="Bacterial sugar transferase" evidence="8">
    <location>
        <begin position="324"/>
        <end position="505"/>
    </location>
</feature>
<evidence type="ECO:0000256" key="2">
    <source>
        <dbReference type="ARBA" id="ARBA00006464"/>
    </source>
</evidence>
<sequence>MTDVADAISHVPAAGKTARVAVTVKKLASGAIDSPRTRWERTSAPRTNLFPTTAIEPRQIDKTAPSRPLVSRIRGYMVVPAIDFVMMLVPLVWRPPQIYSMIAFAVLGILLLTGGTKYTAPLHLSVLDELPTILTRLLAAAAVVSTAILYMHQKISVLTFLETAAQAIALVVLGRLITTRLIAASRRRGLTRHHTVLIGGGAAASELARTLAEHPEYGLKVEGFVDDCDICPAEKYLKRLGRLADLDMAVVTSGADTLLIADGSFDERALMTAVRTTECLSAELLIVPRMHHFHTQTGMADQIGSIPIMRIRNPNLQGPTRVIKRVFDIVVSTIALIVLMPVLATAAIAVRIEGGPGVIFRQVRVGRDGKQFELLKFRSMRPANEAESQTRWNVASDNRVGPVGRFLRCTSIDELPQLWNIFRGDMTIVGPRPERPHFVEQFSTEVDRYAYRHRVQVGLTGFAQVSGLKGDTSIFDRARYDNFYIENWSLWLDIKIIIRTFRAVVLYRERSKN</sequence>
<dbReference type="AlphaFoldDB" id="A0A7X5TVS7"/>
<evidence type="ECO:0000256" key="1">
    <source>
        <dbReference type="ARBA" id="ARBA00004141"/>
    </source>
</evidence>
<dbReference type="Proteomes" id="UP000547444">
    <property type="component" value="Unassembled WGS sequence"/>
</dbReference>
<evidence type="ECO:0000313" key="9">
    <source>
        <dbReference type="EMBL" id="NIH93648.1"/>
    </source>
</evidence>
<gene>
    <name evidence="9" type="ORF">FHU31_000604</name>
</gene>
<comment type="similarity">
    <text evidence="2">Belongs to the bacterial sugar transferase family.</text>
</comment>
<organism evidence="9 10">
    <name type="scientific">Mycolicibacterium fluoranthenivorans</name>
    <dbReference type="NCBI Taxonomy" id="258505"/>
    <lineage>
        <taxon>Bacteria</taxon>
        <taxon>Bacillati</taxon>
        <taxon>Actinomycetota</taxon>
        <taxon>Actinomycetes</taxon>
        <taxon>Mycobacteriales</taxon>
        <taxon>Mycobacteriaceae</taxon>
        <taxon>Mycolicibacterium</taxon>
    </lineage>
</organism>
<reference evidence="9 10" key="1">
    <citation type="submission" date="2020-03" db="EMBL/GenBank/DDBJ databases">
        <title>Sequencing the genomes of 1000 actinobacteria strains.</title>
        <authorList>
            <person name="Klenk H.-P."/>
        </authorList>
    </citation>
    <scope>NUCLEOTIDE SEQUENCE [LARGE SCALE GENOMIC DNA]</scope>
    <source>
        <strain evidence="9 10">DSM 44556</strain>
    </source>
</reference>
<dbReference type="NCBIfam" id="TIGR03025">
    <property type="entry name" value="EPS_sugtrans"/>
    <property type="match status" value="1"/>
</dbReference>
<feature type="transmembrane region" description="Helical" evidence="7">
    <location>
        <begin position="326"/>
        <end position="350"/>
    </location>
</feature>
<keyword evidence="6 7" id="KW-0472">Membrane</keyword>
<dbReference type="PANTHER" id="PTHR30576:SF0">
    <property type="entry name" value="UNDECAPRENYL-PHOSPHATE N-ACETYLGALACTOSAMINYL 1-PHOSPHATE TRANSFERASE-RELATED"/>
    <property type="match status" value="1"/>
</dbReference>
<dbReference type="GO" id="GO:0016020">
    <property type="term" value="C:membrane"/>
    <property type="evidence" value="ECO:0007669"/>
    <property type="project" value="UniProtKB-SubCell"/>
</dbReference>
<feature type="transmembrane region" description="Helical" evidence="7">
    <location>
        <begin position="164"/>
        <end position="183"/>
    </location>
</feature>
<dbReference type="Pfam" id="PF02397">
    <property type="entry name" value="Bac_transf"/>
    <property type="match status" value="1"/>
</dbReference>
<keyword evidence="10" id="KW-1185">Reference proteome</keyword>
<evidence type="ECO:0000256" key="3">
    <source>
        <dbReference type="ARBA" id="ARBA00022679"/>
    </source>
</evidence>
<evidence type="ECO:0000256" key="5">
    <source>
        <dbReference type="ARBA" id="ARBA00022989"/>
    </source>
</evidence>
<evidence type="ECO:0000256" key="6">
    <source>
        <dbReference type="ARBA" id="ARBA00023136"/>
    </source>
</evidence>
<feature type="transmembrane region" description="Helical" evidence="7">
    <location>
        <begin position="132"/>
        <end position="152"/>
    </location>
</feature>
<keyword evidence="3 9" id="KW-0808">Transferase</keyword>
<dbReference type="RefSeq" id="WP_263988182.1">
    <property type="nucleotide sequence ID" value="NZ_JAANOW010000001.1"/>
</dbReference>
<evidence type="ECO:0000256" key="7">
    <source>
        <dbReference type="SAM" id="Phobius"/>
    </source>
</evidence>
<comment type="subcellular location">
    <subcellularLocation>
        <location evidence="1">Membrane</location>
        <topology evidence="1">Multi-pass membrane protein</topology>
    </subcellularLocation>
</comment>
<evidence type="ECO:0000313" key="10">
    <source>
        <dbReference type="Proteomes" id="UP000547444"/>
    </source>
</evidence>
<proteinExistence type="inferred from homology"/>